<evidence type="ECO:0008006" key="8">
    <source>
        <dbReference type="Google" id="ProtNLM"/>
    </source>
</evidence>
<evidence type="ECO:0000256" key="5">
    <source>
        <dbReference type="SAM" id="Phobius"/>
    </source>
</evidence>
<dbReference type="GO" id="GO:0016020">
    <property type="term" value="C:membrane"/>
    <property type="evidence" value="ECO:0007669"/>
    <property type="project" value="UniProtKB-SubCell"/>
</dbReference>
<keyword evidence="2 5" id="KW-0812">Transmembrane</keyword>
<evidence type="ECO:0000256" key="3">
    <source>
        <dbReference type="ARBA" id="ARBA00022989"/>
    </source>
</evidence>
<feature type="transmembrane region" description="Helical" evidence="5">
    <location>
        <begin position="70"/>
        <end position="91"/>
    </location>
</feature>
<evidence type="ECO:0000256" key="1">
    <source>
        <dbReference type="ARBA" id="ARBA00004141"/>
    </source>
</evidence>
<evidence type="ECO:0000313" key="7">
    <source>
        <dbReference type="Proteomes" id="UP001306508"/>
    </source>
</evidence>
<protein>
    <recommendedName>
        <fullName evidence="8">Transmembrane protein</fullName>
    </recommendedName>
</protein>
<keyword evidence="3 5" id="KW-1133">Transmembrane helix</keyword>
<gene>
    <name evidence="6" type="ORF">RI543_003448</name>
</gene>
<accession>A0AAN7W284</accession>
<dbReference type="PANTHER" id="PTHR23423">
    <property type="entry name" value="ORGANIC SOLUTE TRANSPORTER-RELATED"/>
    <property type="match status" value="1"/>
</dbReference>
<dbReference type="Proteomes" id="UP001306508">
    <property type="component" value="Unassembled WGS sequence"/>
</dbReference>
<organism evidence="6 7">
    <name type="scientific">Arxiozyma heterogenica</name>
    <dbReference type="NCBI Taxonomy" id="278026"/>
    <lineage>
        <taxon>Eukaryota</taxon>
        <taxon>Fungi</taxon>
        <taxon>Dikarya</taxon>
        <taxon>Ascomycota</taxon>
        <taxon>Saccharomycotina</taxon>
        <taxon>Saccharomycetes</taxon>
        <taxon>Saccharomycetales</taxon>
        <taxon>Saccharomycetaceae</taxon>
        <taxon>Arxiozyma</taxon>
    </lineage>
</organism>
<comment type="caution">
    <text evidence="6">The sequence shown here is derived from an EMBL/GenBank/DDBJ whole genome shotgun (WGS) entry which is preliminary data.</text>
</comment>
<proteinExistence type="predicted"/>
<dbReference type="EMBL" id="JAWIZZ010000047">
    <property type="protein sequence ID" value="KAK5779556.1"/>
    <property type="molecule type" value="Genomic_DNA"/>
</dbReference>
<dbReference type="Pfam" id="PF03619">
    <property type="entry name" value="Solute_trans_a"/>
    <property type="match status" value="1"/>
</dbReference>
<name>A0AAN7W284_9SACH</name>
<comment type="subcellular location">
    <subcellularLocation>
        <location evidence="1">Membrane</location>
        <topology evidence="1">Multi-pass membrane protein</topology>
    </subcellularLocation>
</comment>
<feature type="transmembrane region" description="Helical" evidence="5">
    <location>
        <begin position="31"/>
        <end position="50"/>
    </location>
</feature>
<dbReference type="InterPro" id="IPR005178">
    <property type="entry name" value="Ostalpha/TMEM184C"/>
</dbReference>
<reference evidence="7" key="1">
    <citation type="submission" date="2023-07" db="EMBL/GenBank/DDBJ databases">
        <title>A draft genome of Kazachstania heterogenica Y-27499.</title>
        <authorList>
            <person name="Donic C."/>
            <person name="Kralova J.S."/>
            <person name="Fidel L."/>
            <person name="Ben-Dor S."/>
            <person name="Jung S."/>
        </authorList>
    </citation>
    <scope>NUCLEOTIDE SEQUENCE [LARGE SCALE GENOMIC DNA]</scope>
    <source>
        <strain evidence="7">Y27499</strain>
    </source>
</reference>
<dbReference type="AlphaFoldDB" id="A0AAN7W284"/>
<sequence length="262" mass="31215">MSVTWSLYNLALFWKCLYDDLKQYKPWMKFMCVKLIIFASYWQGMILKFLSFTGKLHIDSEINGENVPYIYQNGLLCIEMIGFAILHFLAFPWTDYCLQAMPNSARMKLWYSIRDCFGGGDLIWDFKQTLFIGDSYYNFRNFLPSESTSMTHINNLMTNMDRLNKGLRFANNGQDTYWVNYGSITDRQEFLEQNNKQTDNTNVKEEQWIDNLFDTNNRYLPEDKNYPVEWNPQSHKYTEQIMSLRNEIEVRTHSNSNNHTIV</sequence>
<keyword evidence="7" id="KW-1185">Reference proteome</keyword>
<evidence type="ECO:0000256" key="4">
    <source>
        <dbReference type="ARBA" id="ARBA00023136"/>
    </source>
</evidence>
<keyword evidence="4 5" id="KW-0472">Membrane</keyword>
<evidence type="ECO:0000313" key="6">
    <source>
        <dbReference type="EMBL" id="KAK5779556.1"/>
    </source>
</evidence>
<evidence type="ECO:0000256" key="2">
    <source>
        <dbReference type="ARBA" id="ARBA00022692"/>
    </source>
</evidence>